<dbReference type="Pfam" id="PF00941">
    <property type="entry name" value="FAD_binding_5"/>
    <property type="match status" value="1"/>
</dbReference>
<evidence type="ECO:0000259" key="4">
    <source>
        <dbReference type="PROSITE" id="PS51387"/>
    </source>
</evidence>
<evidence type="ECO:0000256" key="3">
    <source>
        <dbReference type="ARBA" id="ARBA00023002"/>
    </source>
</evidence>
<dbReference type="AlphaFoldDB" id="A0A7T1T4C9"/>
<dbReference type="InterPro" id="IPR036318">
    <property type="entry name" value="FAD-bd_PCMH-like_sf"/>
</dbReference>
<dbReference type="KEGG" id="sbat:G4Z16_06610"/>
<dbReference type="Proteomes" id="UP000595046">
    <property type="component" value="Chromosome"/>
</dbReference>
<dbReference type="Pfam" id="PF03450">
    <property type="entry name" value="CO_deh_flav_C"/>
    <property type="match status" value="1"/>
</dbReference>
<sequence>MKPAAFTYHRARDVEGAARLLAELGDEAKIIAGGQSLVAMMNFRLARPEHLVDIGGLDGLDGVRTDPDGSLRIGALATHHAVETAPPEAVGPGFAVVREAMRWIGHLPIRTRGTVGGSLAHADSTAEWCLLAVLLDAELVARGPSGERRIPAGDFFHGYYTTALEPDEILVEVVFPKPAPHAALTEFAERQGDFAVVAAAVDLRLDADGRSVTGGRVALGGVAPQPVRVPEAEAVLARGGPVGSGLFAACAESAAAAVDSPPADANGSARHRRRLIRTLVARACEEATAR</sequence>
<dbReference type="GO" id="GO:0016491">
    <property type="term" value="F:oxidoreductase activity"/>
    <property type="evidence" value="ECO:0007669"/>
    <property type="project" value="UniProtKB-KW"/>
</dbReference>
<dbReference type="SUPFAM" id="SSF55447">
    <property type="entry name" value="CO dehydrogenase flavoprotein C-terminal domain-like"/>
    <property type="match status" value="1"/>
</dbReference>
<dbReference type="SUPFAM" id="SSF56176">
    <property type="entry name" value="FAD-binding/transporter-associated domain-like"/>
    <property type="match status" value="1"/>
</dbReference>
<dbReference type="RefSeq" id="WP_197349722.1">
    <property type="nucleotide sequence ID" value="NZ_CP048882.1"/>
</dbReference>
<dbReference type="GO" id="GO:0071949">
    <property type="term" value="F:FAD binding"/>
    <property type="evidence" value="ECO:0007669"/>
    <property type="project" value="InterPro"/>
</dbReference>
<dbReference type="InterPro" id="IPR016169">
    <property type="entry name" value="FAD-bd_PCMH_sub2"/>
</dbReference>
<dbReference type="Gene3D" id="3.30.390.50">
    <property type="entry name" value="CO dehydrogenase flavoprotein, C-terminal domain"/>
    <property type="match status" value="1"/>
</dbReference>
<name>A0A7T1T4C9_9ACTN</name>
<dbReference type="InterPro" id="IPR005107">
    <property type="entry name" value="CO_DH_flav_C"/>
</dbReference>
<dbReference type="Gene3D" id="3.30.43.10">
    <property type="entry name" value="Uridine Diphospho-n-acetylenolpyruvylglucosamine Reductase, domain 2"/>
    <property type="match status" value="1"/>
</dbReference>
<dbReference type="PANTHER" id="PTHR42659:SF2">
    <property type="entry name" value="XANTHINE DEHYDROGENASE SUBUNIT C-RELATED"/>
    <property type="match status" value="1"/>
</dbReference>
<protein>
    <submittedName>
        <fullName evidence="5">Xanthine dehydrogenase family protein subunit M</fullName>
    </submittedName>
</protein>
<evidence type="ECO:0000313" key="6">
    <source>
        <dbReference type="Proteomes" id="UP000595046"/>
    </source>
</evidence>
<dbReference type="PANTHER" id="PTHR42659">
    <property type="entry name" value="XANTHINE DEHYDROGENASE SUBUNIT C-RELATED"/>
    <property type="match status" value="1"/>
</dbReference>
<organism evidence="5 6">
    <name type="scientific">Streptomyces bathyalis</name>
    <dbReference type="NCBI Taxonomy" id="2710756"/>
    <lineage>
        <taxon>Bacteria</taxon>
        <taxon>Bacillati</taxon>
        <taxon>Actinomycetota</taxon>
        <taxon>Actinomycetes</taxon>
        <taxon>Kitasatosporales</taxon>
        <taxon>Streptomycetaceae</taxon>
        <taxon>Streptomyces</taxon>
    </lineage>
</organism>
<keyword evidence="1" id="KW-0285">Flavoprotein</keyword>
<dbReference type="EMBL" id="CP048882">
    <property type="protein sequence ID" value="QPP06121.1"/>
    <property type="molecule type" value="Genomic_DNA"/>
</dbReference>
<dbReference type="InterPro" id="IPR016166">
    <property type="entry name" value="FAD-bd_PCMH"/>
</dbReference>
<keyword evidence="3" id="KW-0560">Oxidoreductase</keyword>
<evidence type="ECO:0000256" key="2">
    <source>
        <dbReference type="ARBA" id="ARBA00022827"/>
    </source>
</evidence>
<evidence type="ECO:0000313" key="5">
    <source>
        <dbReference type="EMBL" id="QPP06121.1"/>
    </source>
</evidence>
<dbReference type="InterPro" id="IPR016167">
    <property type="entry name" value="FAD-bd_PCMH_sub1"/>
</dbReference>
<dbReference type="InterPro" id="IPR051312">
    <property type="entry name" value="Diverse_Substr_Oxidored"/>
</dbReference>
<gene>
    <name evidence="5" type="ORF">G4Z16_06610</name>
</gene>
<keyword evidence="2" id="KW-0274">FAD</keyword>
<feature type="domain" description="FAD-binding PCMH-type" evidence="4">
    <location>
        <begin position="1"/>
        <end position="180"/>
    </location>
</feature>
<dbReference type="InterPro" id="IPR002346">
    <property type="entry name" value="Mopterin_DH_FAD-bd"/>
</dbReference>
<proteinExistence type="predicted"/>
<dbReference type="SMART" id="SM01092">
    <property type="entry name" value="CO_deh_flav_C"/>
    <property type="match status" value="1"/>
</dbReference>
<dbReference type="Gene3D" id="3.30.465.10">
    <property type="match status" value="1"/>
</dbReference>
<keyword evidence="6" id="KW-1185">Reference proteome</keyword>
<dbReference type="PROSITE" id="PS51387">
    <property type="entry name" value="FAD_PCMH"/>
    <property type="match status" value="1"/>
</dbReference>
<reference evidence="6" key="1">
    <citation type="submission" date="2020-02" db="EMBL/GenBank/DDBJ databases">
        <title>Streptomyces sp. ASO4wet.</title>
        <authorList>
            <person name="Risdian C."/>
            <person name="Landwehr W."/>
            <person name="Schupp P."/>
            <person name="Wink J."/>
        </authorList>
    </citation>
    <scope>NUCLEOTIDE SEQUENCE [LARGE SCALE GENOMIC DNA]</scope>
    <source>
        <strain evidence="6">ASO4wet</strain>
    </source>
</reference>
<evidence type="ECO:0000256" key="1">
    <source>
        <dbReference type="ARBA" id="ARBA00022630"/>
    </source>
</evidence>
<dbReference type="InterPro" id="IPR036683">
    <property type="entry name" value="CO_DH_flav_C_dom_sf"/>
</dbReference>
<accession>A0A7T1T4C9</accession>